<dbReference type="Proteomes" id="UP001633002">
    <property type="component" value="Unassembled WGS sequence"/>
</dbReference>
<evidence type="ECO:0000313" key="2">
    <source>
        <dbReference type="Proteomes" id="UP001633002"/>
    </source>
</evidence>
<protein>
    <submittedName>
        <fullName evidence="1">Uncharacterized protein</fullName>
    </submittedName>
</protein>
<accession>A0ABD3HI11</accession>
<organism evidence="1 2">
    <name type="scientific">Riccia sorocarpa</name>
    <dbReference type="NCBI Taxonomy" id="122646"/>
    <lineage>
        <taxon>Eukaryota</taxon>
        <taxon>Viridiplantae</taxon>
        <taxon>Streptophyta</taxon>
        <taxon>Embryophyta</taxon>
        <taxon>Marchantiophyta</taxon>
        <taxon>Marchantiopsida</taxon>
        <taxon>Marchantiidae</taxon>
        <taxon>Marchantiales</taxon>
        <taxon>Ricciaceae</taxon>
        <taxon>Riccia</taxon>
    </lineage>
</organism>
<proteinExistence type="predicted"/>
<gene>
    <name evidence="1" type="ORF">R1sor_016526</name>
</gene>
<comment type="caution">
    <text evidence="1">The sequence shown here is derived from an EMBL/GenBank/DDBJ whole genome shotgun (WGS) entry which is preliminary data.</text>
</comment>
<dbReference type="EMBL" id="JBJQOH010000004">
    <property type="protein sequence ID" value="KAL3690217.1"/>
    <property type="molecule type" value="Genomic_DNA"/>
</dbReference>
<keyword evidence="2" id="KW-1185">Reference proteome</keyword>
<evidence type="ECO:0000313" key="1">
    <source>
        <dbReference type="EMBL" id="KAL3690217.1"/>
    </source>
</evidence>
<reference evidence="1 2" key="1">
    <citation type="submission" date="2024-09" db="EMBL/GenBank/DDBJ databases">
        <title>Chromosome-scale assembly of Riccia sorocarpa.</title>
        <authorList>
            <person name="Paukszto L."/>
        </authorList>
    </citation>
    <scope>NUCLEOTIDE SEQUENCE [LARGE SCALE GENOMIC DNA]</scope>
    <source>
        <strain evidence="1">LP-2024</strain>
        <tissue evidence="1">Aerial parts of the thallus</tissue>
    </source>
</reference>
<name>A0ABD3HI11_9MARC</name>
<sequence length="202" mass="22223">MGVIISLPVGITRTLVGVVQKFVLRQNKPLRIDLPLPFIPIDVIVVPDASQIVSINRDSDVNRLHAHPTESFLPGLSGTSRVMTLKENVDTPIEHLFTRKVNCPTPSIPRVVTKETTLKAHSHHEQDAFCALNGLLSYPAKPASTIILLSNSSAAEQTNSLFFTFGSDGEYRVCALKDFFYNSMTALQAELKARRLAIRNGS</sequence>
<dbReference type="AlphaFoldDB" id="A0ABD3HI11"/>